<name>A0AAV8V2G8_9RHOD</name>
<keyword evidence="2" id="KW-1185">Reference proteome</keyword>
<evidence type="ECO:0000313" key="1">
    <source>
        <dbReference type="EMBL" id="KAJ8909051.1"/>
    </source>
</evidence>
<proteinExistence type="predicted"/>
<reference evidence="1 2" key="1">
    <citation type="journal article" date="2023" name="Nat. Commun.">
        <title>Origin of minicircular mitochondrial genomes in red algae.</title>
        <authorList>
            <person name="Lee Y."/>
            <person name="Cho C.H."/>
            <person name="Lee Y.M."/>
            <person name="Park S.I."/>
            <person name="Yang J.H."/>
            <person name="West J.A."/>
            <person name="Bhattacharya D."/>
            <person name="Yoon H.S."/>
        </authorList>
    </citation>
    <scope>NUCLEOTIDE SEQUENCE [LARGE SCALE GENOMIC DNA]</scope>
    <source>
        <strain evidence="1 2">CCMP1338</strain>
        <tissue evidence="1">Whole cell</tissue>
    </source>
</reference>
<dbReference type="AlphaFoldDB" id="A0AAV8V2G8"/>
<comment type="caution">
    <text evidence="1">The sequence shown here is derived from an EMBL/GenBank/DDBJ whole genome shotgun (WGS) entry which is preliminary data.</text>
</comment>
<evidence type="ECO:0000313" key="2">
    <source>
        <dbReference type="Proteomes" id="UP001157974"/>
    </source>
</evidence>
<dbReference type="Proteomes" id="UP001157974">
    <property type="component" value="Unassembled WGS sequence"/>
</dbReference>
<accession>A0AAV8V2G8</accession>
<gene>
    <name evidence="1" type="ORF">NDN08_005748</name>
</gene>
<dbReference type="EMBL" id="JAMWBK010000001">
    <property type="protein sequence ID" value="KAJ8909051.1"/>
    <property type="molecule type" value="Genomic_DNA"/>
</dbReference>
<organism evidence="1 2">
    <name type="scientific">Rhodosorus marinus</name>
    <dbReference type="NCBI Taxonomy" id="101924"/>
    <lineage>
        <taxon>Eukaryota</taxon>
        <taxon>Rhodophyta</taxon>
        <taxon>Stylonematophyceae</taxon>
        <taxon>Stylonematales</taxon>
        <taxon>Stylonemataceae</taxon>
        <taxon>Rhodosorus</taxon>
    </lineage>
</organism>
<sequence length="163" mass="17539">MVVTEEGEFQTKTFNVCLDTFEASSEANEDGCCNDTACIYSFVIAGRDTGGGTLEVTAYPVVGVDHCETRATGAFGRRRVGCALPLTCEDPIADELSCQDYADEFSSVVVGNEEKQTCFQLVGNGSLDGVRVGTLCLRIVELGEKTCVKFAFIAFAPWEFRGA</sequence>
<protein>
    <submittedName>
        <fullName evidence="1">Uncharacterized protein</fullName>
    </submittedName>
</protein>